<proteinExistence type="predicted"/>
<evidence type="ECO:0000256" key="1">
    <source>
        <dbReference type="ARBA" id="ARBA00004123"/>
    </source>
</evidence>
<keyword evidence="3" id="KW-0238">DNA-binding</keyword>
<evidence type="ECO:0000256" key="2">
    <source>
        <dbReference type="ARBA" id="ARBA00023015"/>
    </source>
</evidence>
<dbReference type="AlphaFoldDB" id="A0A8I6YVF9"/>
<dbReference type="PRINTS" id="PR00404">
    <property type="entry name" value="MADSDOMAIN"/>
</dbReference>
<keyword evidence="9" id="KW-1185">Reference proteome</keyword>
<name>A0A8I6YVF9_HORVV</name>
<feature type="transmembrane region" description="Helical" evidence="6">
    <location>
        <begin position="12"/>
        <end position="32"/>
    </location>
</feature>
<keyword evidence="6" id="KW-1133">Transmembrane helix</keyword>
<evidence type="ECO:0000313" key="9">
    <source>
        <dbReference type="Proteomes" id="UP000011116"/>
    </source>
</evidence>
<keyword evidence="4" id="KW-0804">Transcription</keyword>
<dbReference type="SMR" id="A0A8I6YVF9"/>
<protein>
    <recommendedName>
        <fullName evidence="7">MADS-box domain-containing protein</fullName>
    </recommendedName>
</protein>
<dbReference type="GO" id="GO:0003677">
    <property type="term" value="F:DNA binding"/>
    <property type="evidence" value="ECO:0007669"/>
    <property type="project" value="UniProtKB-KW"/>
</dbReference>
<dbReference type="PANTHER" id="PTHR48019">
    <property type="entry name" value="SERUM RESPONSE FACTOR HOMOLOG"/>
    <property type="match status" value="1"/>
</dbReference>
<evidence type="ECO:0000259" key="7">
    <source>
        <dbReference type="PROSITE" id="PS50066"/>
    </source>
</evidence>
<accession>A0A8I6YVF9</accession>
<dbReference type="InterPro" id="IPR050142">
    <property type="entry name" value="MADS-box/MEF2_TF"/>
</dbReference>
<dbReference type="Proteomes" id="UP000011116">
    <property type="component" value="Chromosome 7H"/>
</dbReference>
<evidence type="ECO:0000256" key="5">
    <source>
        <dbReference type="ARBA" id="ARBA00023242"/>
    </source>
</evidence>
<dbReference type="PROSITE" id="PS50066">
    <property type="entry name" value="MADS_BOX_2"/>
    <property type="match status" value="1"/>
</dbReference>
<dbReference type="InterPro" id="IPR002100">
    <property type="entry name" value="TF_MADSbox"/>
</dbReference>
<dbReference type="Pfam" id="PF00319">
    <property type="entry name" value="SRF-TF"/>
    <property type="match status" value="1"/>
</dbReference>
<sequence length="416" mass="46477">MWLVNSTSKSLVFYKSFCFLFVVVSFFLFVHITMPRKERRSGVAYIHNDKDRDLTFYKRRAGLVKRVTDISALTRARVAVVLETTNGKMHSFGTPLADPIVDAFLFGDPPTVPSADEATIARIGSLQNEVAQLDMENMTEEDKNQLSILRMKNIQEENPGMVENLVFTKEQDLNLEDLNKLFNELCWIQKDIRCRLPPLDGREAKTSGTCVAQDLQLPIVLPVDHLGTTHSQVQLSWPHNLSQFQLPLDPLPPQQEKTSAPLCPMQIPQIFHSAPPSLAPHLASHVHQPIPNQTHEQTPPEDLHVQKYECPGKIVQPQQNDANYDSTSGQNLEASPLLSYSSDNAFSIDGPFNTEQWGYALSDQSCNNSFLGMDAYLGYSGTDLGQSSMVNGGWVDVPPSSTRHDIDGLIDYGELL</sequence>
<dbReference type="GO" id="GO:0046983">
    <property type="term" value="F:protein dimerization activity"/>
    <property type="evidence" value="ECO:0007669"/>
    <property type="project" value="InterPro"/>
</dbReference>
<reference evidence="8" key="2">
    <citation type="submission" date="2020-10" db="EMBL/GenBank/DDBJ databases">
        <authorList>
            <person name="Scholz U."/>
            <person name="Mascher M."/>
            <person name="Fiebig A."/>
        </authorList>
    </citation>
    <scope>NUCLEOTIDE SEQUENCE [LARGE SCALE GENOMIC DNA]</scope>
    <source>
        <strain evidence="8">cv. Morex</strain>
    </source>
</reference>
<evidence type="ECO:0000256" key="6">
    <source>
        <dbReference type="SAM" id="Phobius"/>
    </source>
</evidence>
<evidence type="ECO:0000256" key="3">
    <source>
        <dbReference type="ARBA" id="ARBA00023125"/>
    </source>
</evidence>
<keyword evidence="5" id="KW-0539">Nucleus</keyword>
<dbReference type="SUPFAM" id="SSF55455">
    <property type="entry name" value="SRF-like"/>
    <property type="match status" value="1"/>
</dbReference>
<comment type="subcellular location">
    <subcellularLocation>
        <location evidence="1">Nucleus</location>
    </subcellularLocation>
</comment>
<reference evidence="8" key="3">
    <citation type="submission" date="2022-01" db="UniProtKB">
        <authorList>
            <consortium name="EnsemblPlants"/>
        </authorList>
    </citation>
    <scope>IDENTIFICATION</scope>
    <source>
        <strain evidence="8">subsp. vulgare</strain>
    </source>
</reference>
<dbReference type="EnsemblPlants" id="HORVU.MOREX.r3.7HG0750110.1">
    <property type="protein sequence ID" value="HORVU.MOREX.r3.7HG0750110.1.CDS1"/>
    <property type="gene ID" value="HORVU.MOREX.r3.7HG0750110"/>
</dbReference>
<keyword evidence="6" id="KW-0472">Membrane</keyword>
<evidence type="ECO:0000313" key="8">
    <source>
        <dbReference type="EnsemblPlants" id="HORVU.MOREX.r3.7HG0750110.1.CDS1"/>
    </source>
</evidence>
<dbReference type="Gene3D" id="3.40.1810.10">
    <property type="entry name" value="Transcription factor, MADS-box"/>
    <property type="match status" value="1"/>
</dbReference>
<gene>
    <name evidence="8" type="primary">LOC123412475</name>
</gene>
<organism evidence="8 9">
    <name type="scientific">Hordeum vulgare subsp. vulgare</name>
    <name type="common">Domesticated barley</name>
    <dbReference type="NCBI Taxonomy" id="112509"/>
    <lineage>
        <taxon>Eukaryota</taxon>
        <taxon>Viridiplantae</taxon>
        <taxon>Streptophyta</taxon>
        <taxon>Embryophyta</taxon>
        <taxon>Tracheophyta</taxon>
        <taxon>Spermatophyta</taxon>
        <taxon>Magnoliopsida</taxon>
        <taxon>Liliopsida</taxon>
        <taxon>Poales</taxon>
        <taxon>Poaceae</taxon>
        <taxon>BOP clade</taxon>
        <taxon>Pooideae</taxon>
        <taxon>Triticodae</taxon>
        <taxon>Triticeae</taxon>
        <taxon>Hordeinae</taxon>
        <taxon>Hordeum</taxon>
    </lineage>
</organism>
<dbReference type="GO" id="GO:0005634">
    <property type="term" value="C:nucleus"/>
    <property type="evidence" value="ECO:0007669"/>
    <property type="project" value="UniProtKB-SubCell"/>
</dbReference>
<dbReference type="Gramene" id="HORVU.MOREX.r3.7HG0750110.1">
    <property type="protein sequence ID" value="HORVU.MOREX.r3.7HG0750110.1.CDS1"/>
    <property type="gene ID" value="HORVU.MOREX.r3.7HG0750110"/>
</dbReference>
<dbReference type="InterPro" id="IPR036879">
    <property type="entry name" value="TF_MADSbox_sf"/>
</dbReference>
<evidence type="ECO:0000256" key="4">
    <source>
        <dbReference type="ARBA" id="ARBA00023163"/>
    </source>
</evidence>
<feature type="domain" description="MADS-box" evidence="7">
    <location>
        <begin position="36"/>
        <end position="96"/>
    </location>
</feature>
<reference evidence="9" key="1">
    <citation type="journal article" date="2012" name="Nature">
        <title>A physical, genetic and functional sequence assembly of the barley genome.</title>
        <authorList>
            <consortium name="The International Barley Genome Sequencing Consortium"/>
            <person name="Mayer K.F."/>
            <person name="Waugh R."/>
            <person name="Brown J.W."/>
            <person name="Schulman A."/>
            <person name="Langridge P."/>
            <person name="Platzer M."/>
            <person name="Fincher G.B."/>
            <person name="Muehlbauer G.J."/>
            <person name="Sato K."/>
            <person name="Close T.J."/>
            <person name="Wise R.P."/>
            <person name="Stein N."/>
        </authorList>
    </citation>
    <scope>NUCLEOTIDE SEQUENCE [LARGE SCALE GENOMIC DNA]</scope>
    <source>
        <strain evidence="9">cv. Morex</strain>
    </source>
</reference>
<keyword evidence="6" id="KW-0812">Transmembrane</keyword>
<dbReference type="SMART" id="SM00432">
    <property type="entry name" value="MADS"/>
    <property type="match status" value="1"/>
</dbReference>
<keyword evidence="2" id="KW-0805">Transcription regulation</keyword>